<feature type="binding site" evidence="15">
    <location>
        <begin position="338"/>
        <end position="339"/>
    </location>
    <ligand>
        <name>FMN</name>
        <dbReference type="ChEBI" id="CHEBI:58210"/>
    </ligand>
</feature>
<comment type="cofactor">
    <cofactor evidence="2">
        <name>FMN</name>
        <dbReference type="ChEBI" id="CHEBI:58210"/>
    </cofactor>
</comment>
<keyword evidence="18" id="KW-1185">Reference proteome</keyword>
<comment type="catalytic activity">
    <reaction evidence="9">
        <text>(S)-lactate + O2 = pyruvate + H2O2</text>
        <dbReference type="Rhea" id="RHEA:55868"/>
        <dbReference type="ChEBI" id="CHEBI:15361"/>
        <dbReference type="ChEBI" id="CHEBI:15379"/>
        <dbReference type="ChEBI" id="CHEBI:16240"/>
        <dbReference type="ChEBI" id="CHEBI:16651"/>
    </reaction>
    <physiologicalReaction direction="left-to-right" evidence="9">
        <dbReference type="Rhea" id="RHEA:55869"/>
    </physiologicalReaction>
</comment>
<accession>A0A1Q2KUT8</accession>
<keyword evidence="5 15" id="KW-0288">FMN</keyword>
<dbReference type="FunFam" id="3.20.20.70:FF:000029">
    <property type="entry name" value="L-lactate dehydrogenase"/>
    <property type="match status" value="1"/>
</dbReference>
<name>A0A1Q2KUT8_9BACL</name>
<comment type="catalytic activity">
    <reaction evidence="1">
        <text>a (2S)-2-hydroxycarboxylate + O2 = a 2-oxocarboxylate + H2O2</text>
        <dbReference type="Rhea" id="RHEA:16789"/>
        <dbReference type="ChEBI" id="CHEBI:15379"/>
        <dbReference type="ChEBI" id="CHEBI:16240"/>
        <dbReference type="ChEBI" id="CHEBI:35179"/>
        <dbReference type="ChEBI" id="CHEBI:58123"/>
        <dbReference type="EC" id="1.1.3.15"/>
    </reaction>
</comment>
<dbReference type="InterPro" id="IPR012133">
    <property type="entry name" value="Alpha-hydoxy_acid_DH_FMN"/>
</dbReference>
<evidence type="ECO:0000259" key="16">
    <source>
        <dbReference type="PROSITE" id="PS51349"/>
    </source>
</evidence>
<evidence type="ECO:0000256" key="1">
    <source>
        <dbReference type="ARBA" id="ARBA00000616"/>
    </source>
</evidence>
<dbReference type="InterPro" id="IPR037396">
    <property type="entry name" value="FMN_HAD"/>
</dbReference>
<dbReference type="EMBL" id="CP019640">
    <property type="protein sequence ID" value="AQQ51903.1"/>
    <property type="molecule type" value="Genomic_DNA"/>
</dbReference>
<evidence type="ECO:0000256" key="8">
    <source>
        <dbReference type="ARBA" id="ARBA00029513"/>
    </source>
</evidence>
<dbReference type="CDD" id="cd03332">
    <property type="entry name" value="LMO_FMN"/>
    <property type="match status" value="1"/>
</dbReference>
<dbReference type="Proteomes" id="UP000188184">
    <property type="component" value="Chromosome"/>
</dbReference>
<organism evidence="17 18">
    <name type="scientific">Planococcus lenghuensis</name>
    <dbReference type="NCBI Taxonomy" id="2213202"/>
    <lineage>
        <taxon>Bacteria</taxon>
        <taxon>Bacillati</taxon>
        <taxon>Bacillota</taxon>
        <taxon>Bacilli</taxon>
        <taxon>Bacillales</taxon>
        <taxon>Caryophanaceae</taxon>
        <taxon>Planococcus</taxon>
    </lineage>
</organism>
<feature type="binding site" evidence="15">
    <location>
        <position position="187"/>
    </location>
    <ligand>
        <name>glyoxylate</name>
        <dbReference type="ChEBI" id="CHEBI:36655"/>
    </ligand>
</feature>
<dbReference type="PANTHER" id="PTHR10578:SF143">
    <property type="entry name" value="FMN-DEPENDENT ALPHA-HYDROXY ACID DEHYDROGENASE PB1A11.03"/>
    <property type="match status" value="1"/>
</dbReference>
<feature type="binding site" evidence="15">
    <location>
        <begin position="99"/>
        <end position="101"/>
    </location>
    <ligand>
        <name>FMN</name>
        <dbReference type="ChEBI" id="CHEBI:58210"/>
    </ligand>
</feature>
<dbReference type="GO" id="GO:0003973">
    <property type="term" value="F:(S)-2-hydroxy-acid oxidase activity"/>
    <property type="evidence" value="ECO:0007669"/>
    <property type="project" value="UniProtKB-EC"/>
</dbReference>
<feature type="binding site" evidence="15">
    <location>
        <begin position="315"/>
        <end position="319"/>
    </location>
    <ligand>
        <name>FMN</name>
        <dbReference type="ChEBI" id="CHEBI:58210"/>
    </ligand>
</feature>
<sequence>MTNFGNQVQFEIYRTMTNPAPERLPVSYEEWERRARGILEDGPYYYIAGGAGSGQTMNKNRAAFDCRSLIPRMLKNVEDRDLSIELFGQRYEFPVLQAPVGVQSIIHQDGELASARACAALKVPYITSSASSVPMEAVGEAMGNAPRWFQLYWSKDPDITASFLQRAEASGHSAIVVTLDTPMMAWREYDLKNVYLPFLVGEGVGNYLTDPAFLAKLEKSPQEDPQAAIMHWTQVFGNAGLTWEDLAFLRKHTKLPILLKGILHPDDARLAIEHGADGIIVSNHGGRQVDGATGALDALPVVCEAVKGEVPVLMDSGIRRGADVIKALALGAKAVLVGRPTMYGLAVAGEEGVREVLRNLIADTDITLALTGECAVRQLSRSVLSGK</sequence>
<dbReference type="InterPro" id="IPR008259">
    <property type="entry name" value="FMN_hydac_DH_AS"/>
</dbReference>
<feature type="active site" description="Proton acceptor" evidence="14">
    <location>
        <position position="284"/>
    </location>
</feature>
<evidence type="ECO:0000256" key="6">
    <source>
        <dbReference type="ARBA" id="ARBA00023002"/>
    </source>
</evidence>
<reference evidence="17 18" key="1">
    <citation type="submission" date="2017-02" db="EMBL/GenBank/DDBJ databases">
        <title>The complete genomic sequence of a novel cold adapted crude oil-degrading bacterium Planococcus qaidamina Y42.</title>
        <authorList>
            <person name="Yang R."/>
        </authorList>
    </citation>
    <scope>NUCLEOTIDE SEQUENCE [LARGE SCALE GENOMIC DNA]</scope>
    <source>
        <strain evidence="17 18">Y42</strain>
    </source>
</reference>
<dbReference type="EC" id="1.1.3.15" evidence="3"/>
<feature type="binding site" evidence="15">
    <location>
        <position position="152"/>
    </location>
    <ligand>
        <name>glyoxylate</name>
        <dbReference type="ChEBI" id="CHEBI:36655"/>
    </ligand>
</feature>
<feature type="binding site" evidence="15">
    <location>
        <position position="284"/>
    </location>
    <ligand>
        <name>glyoxylate</name>
        <dbReference type="ChEBI" id="CHEBI:36655"/>
    </ligand>
</feature>
<feature type="binding site" evidence="15">
    <location>
        <position position="282"/>
    </location>
    <ligand>
        <name>FMN</name>
        <dbReference type="ChEBI" id="CHEBI:58210"/>
    </ligand>
</feature>
<comment type="catalytic activity">
    <reaction evidence="10">
        <text>mandelate + O2 = phenylglyoxylate + H2O2</text>
        <dbReference type="Rhea" id="RHEA:68968"/>
        <dbReference type="ChEBI" id="CHEBI:15379"/>
        <dbReference type="ChEBI" id="CHEBI:16240"/>
        <dbReference type="ChEBI" id="CHEBI:25147"/>
        <dbReference type="ChEBI" id="CHEBI:36656"/>
    </reaction>
</comment>
<dbReference type="SUPFAM" id="SSF51395">
    <property type="entry name" value="FMN-linked oxidoreductases"/>
    <property type="match status" value="1"/>
</dbReference>
<keyword evidence="4 15" id="KW-0285">Flavoprotein</keyword>
<comment type="catalytic activity">
    <reaction evidence="11">
        <text>2-hydroxyoctadecanoate + O2 = 2-oxooctadecanoate + H2O2</text>
        <dbReference type="Rhea" id="RHEA:68964"/>
        <dbReference type="ChEBI" id="CHEBI:15379"/>
        <dbReference type="ChEBI" id="CHEBI:16240"/>
        <dbReference type="ChEBI" id="CHEBI:17162"/>
        <dbReference type="ChEBI" id="CHEBI:76724"/>
    </reaction>
</comment>
<dbReference type="InterPro" id="IPR000262">
    <property type="entry name" value="FMN-dep_DH"/>
</dbReference>
<gene>
    <name evidence="17" type="ORF">B0X71_01400</name>
</gene>
<feature type="binding site" evidence="15">
    <location>
        <position position="46"/>
    </location>
    <ligand>
        <name>glyoxylate</name>
        <dbReference type="ChEBI" id="CHEBI:36655"/>
    </ligand>
</feature>
<protein>
    <recommendedName>
        <fullName evidence="8">L-lactate oxidase</fullName>
        <ecNumber evidence="3">1.1.3.15</ecNumber>
    </recommendedName>
    <alternativeName>
        <fullName evidence="13">(S)-2-hydroxy-acid oxidase</fullName>
    </alternativeName>
</protein>
<evidence type="ECO:0000256" key="9">
    <source>
        <dbReference type="ARBA" id="ARBA00048754"/>
    </source>
</evidence>
<evidence type="ECO:0000256" key="5">
    <source>
        <dbReference type="ARBA" id="ARBA00022643"/>
    </source>
</evidence>
<feature type="domain" description="FMN hydroxy acid dehydrogenase" evidence="16">
    <location>
        <begin position="20"/>
        <end position="387"/>
    </location>
</feature>
<dbReference type="OrthoDB" id="9770452at2"/>
<evidence type="ECO:0000256" key="10">
    <source>
        <dbReference type="ARBA" id="ARBA00050549"/>
    </source>
</evidence>
<dbReference type="PROSITE" id="PS51349">
    <property type="entry name" value="FMN_HYDROXY_ACID_DH_2"/>
    <property type="match status" value="1"/>
</dbReference>
<feature type="binding site" evidence="15">
    <location>
        <position position="287"/>
    </location>
    <ligand>
        <name>glyoxylate</name>
        <dbReference type="ChEBI" id="CHEBI:36655"/>
    </ligand>
</feature>
<evidence type="ECO:0000256" key="12">
    <source>
        <dbReference type="ARBA" id="ARBA00052949"/>
    </source>
</evidence>
<evidence type="ECO:0000313" key="17">
    <source>
        <dbReference type="EMBL" id="AQQ51903.1"/>
    </source>
</evidence>
<dbReference type="PANTHER" id="PTHR10578">
    <property type="entry name" value="S -2-HYDROXY-ACID OXIDASE-RELATED"/>
    <property type="match status" value="1"/>
</dbReference>
<proteinExistence type="inferred from homology"/>
<feature type="binding site" evidence="15">
    <location>
        <position position="128"/>
    </location>
    <ligand>
        <name>FMN</name>
        <dbReference type="ChEBI" id="CHEBI:58210"/>
    </ligand>
</feature>
<feature type="binding site" evidence="15">
    <location>
        <position position="150"/>
    </location>
    <ligand>
        <name>FMN</name>
        <dbReference type="ChEBI" id="CHEBI:58210"/>
    </ligand>
</feature>
<dbReference type="PROSITE" id="PS00557">
    <property type="entry name" value="FMN_HYDROXY_ACID_DH_1"/>
    <property type="match status" value="1"/>
</dbReference>
<evidence type="ECO:0000256" key="7">
    <source>
        <dbReference type="ARBA" id="ARBA00024042"/>
    </source>
</evidence>
<feature type="binding site" evidence="15">
    <location>
        <position position="260"/>
    </location>
    <ligand>
        <name>glyoxylate</name>
        <dbReference type="ChEBI" id="CHEBI:36655"/>
    </ligand>
</feature>
<comment type="similarity">
    <text evidence="7">Belongs to the FMN-dependent alpha-hydroxy acid dehydrogenase family.</text>
</comment>
<evidence type="ECO:0000256" key="2">
    <source>
        <dbReference type="ARBA" id="ARBA00001917"/>
    </source>
</evidence>
<dbReference type="InterPro" id="IPR013785">
    <property type="entry name" value="Aldolase_TIM"/>
</dbReference>
<evidence type="ECO:0000256" key="4">
    <source>
        <dbReference type="ARBA" id="ARBA00022630"/>
    </source>
</evidence>
<dbReference type="Gene3D" id="3.20.20.70">
    <property type="entry name" value="Aldolase class I"/>
    <property type="match status" value="1"/>
</dbReference>
<feature type="binding site" evidence="15">
    <location>
        <position position="178"/>
    </location>
    <ligand>
        <name>FMN</name>
        <dbReference type="ChEBI" id="CHEBI:58210"/>
    </ligand>
</feature>
<evidence type="ECO:0000256" key="11">
    <source>
        <dbReference type="ARBA" id="ARBA00050773"/>
    </source>
</evidence>
<evidence type="ECO:0000313" key="18">
    <source>
        <dbReference type="Proteomes" id="UP000188184"/>
    </source>
</evidence>
<evidence type="ECO:0000256" key="15">
    <source>
        <dbReference type="PIRSR" id="PIRSR000138-2"/>
    </source>
</evidence>
<dbReference type="PIRSF" id="PIRSF000138">
    <property type="entry name" value="Al-hdrx_acd_dh"/>
    <property type="match status" value="1"/>
</dbReference>
<evidence type="ECO:0000256" key="13">
    <source>
        <dbReference type="ARBA" id="ARBA00079803"/>
    </source>
</evidence>
<keyword evidence="6" id="KW-0560">Oxidoreductase</keyword>
<dbReference type="AlphaFoldDB" id="A0A1Q2KUT8"/>
<dbReference type="GO" id="GO:0010181">
    <property type="term" value="F:FMN binding"/>
    <property type="evidence" value="ECO:0007669"/>
    <property type="project" value="InterPro"/>
</dbReference>
<dbReference type="Pfam" id="PF01070">
    <property type="entry name" value="FMN_dh"/>
    <property type="match status" value="1"/>
</dbReference>
<comment type="catalytic activity">
    <reaction evidence="12">
        <text>2-hydroxyoctanoate + O2 = 2-oxooctanoate + H2O2</text>
        <dbReference type="Rhea" id="RHEA:67940"/>
        <dbReference type="ChEBI" id="CHEBI:15379"/>
        <dbReference type="ChEBI" id="CHEBI:16240"/>
        <dbReference type="ChEBI" id="CHEBI:133514"/>
        <dbReference type="ChEBI" id="CHEBI:176689"/>
    </reaction>
</comment>
<dbReference type="InterPro" id="IPR037350">
    <property type="entry name" value="LMO_FMN"/>
</dbReference>
<dbReference type="KEGG" id="pmar:B0X71_01400"/>
<evidence type="ECO:0000256" key="3">
    <source>
        <dbReference type="ARBA" id="ARBA00013087"/>
    </source>
</evidence>
<evidence type="ECO:0000256" key="14">
    <source>
        <dbReference type="PIRSR" id="PIRSR000138-1"/>
    </source>
</evidence>
<dbReference type="RefSeq" id="WP_077587776.1">
    <property type="nucleotide sequence ID" value="NZ_CP019640.1"/>
</dbReference>